<name>A0A1F6BSW6_9BACT</name>
<organism evidence="2 3">
    <name type="scientific">Candidatus Jorgensenbacteria bacterium GWA1_49_17</name>
    <dbReference type="NCBI Taxonomy" id="1798467"/>
    <lineage>
        <taxon>Bacteria</taxon>
        <taxon>Candidatus Joergenseniibacteriota</taxon>
    </lineage>
</organism>
<sequence>MVLIYTTCRDTKEAVNLGTMILKERLASCVNLWPIQTIYHGKNEGELKNELEAVLMIKTMETKIADIEELISKHHSYAIPYIGAIDIRRFNRSYREWMTTVIKQ</sequence>
<evidence type="ECO:0008006" key="4">
    <source>
        <dbReference type="Google" id="ProtNLM"/>
    </source>
</evidence>
<evidence type="ECO:0000313" key="2">
    <source>
        <dbReference type="EMBL" id="OGG40016.1"/>
    </source>
</evidence>
<dbReference type="EMBL" id="MFKG01000030">
    <property type="protein sequence ID" value="OGG40016.1"/>
    <property type="molecule type" value="Genomic_DNA"/>
</dbReference>
<dbReference type="InterPro" id="IPR004323">
    <property type="entry name" value="Ion_tolerance_CutA"/>
</dbReference>
<dbReference type="GO" id="GO:0005507">
    <property type="term" value="F:copper ion binding"/>
    <property type="evidence" value="ECO:0007669"/>
    <property type="project" value="TreeGrafter"/>
</dbReference>
<dbReference type="InterPro" id="IPR011322">
    <property type="entry name" value="N-reg_PII-like_a/b"/>
</dbReference>
<evidence type="ECO:0000256" key="1">
    <source>
        <dbReference type="ARBA" id="ARBA00010169"/>
    </source>
</evidence>
<dbReference type="Proteomes" id="UP000179368">
    <property type="component" value="Unassembled WGS sequence"/>
</dbReference>
<reference evidence="2 3" key="1">
    <citation type="journal article" date="2016" name="Nat. Commun.">
        <title>Thousands of microbial genomes shed light on interconnected biogeochemical processes in an aquifer system.</title>
        <authorList>
            <person name="Anantharaman K."/>
            <person name="Brown C.T."/>
            <person name="Hug L.A."/>
            <person name="Sharon I."/>
            <person name="Castelle C.J."/>
            <person name="Probst A.J."/>
            <person name="Thomas B.C."/>
            <person name="Singh A."/>
            <person name="Wilkins M.J."/>
            <person name="Karaoz U."/>
            <person name="Brodie E.L."/>
            <person name="Williams K.H."/>
            <person name="Hubbard S.S."/>
            <person name="Banfield J.F."/>
        </authorList>
    </citation>
    <scope>NUCLEOTIDE SEQUENCE [LARGE SCALE GENOMIC DNA]</scope>
</reference>
<dbReference type="GO" id="GO:0010038">
    <property type="term" value="P:response to metal ion"/>
    <property type="evidence" value="ECO:0007669"/>
    <property type="project" value="InterPro"/>
</dbReference>
<dbReference type="Pfam" id="PF03091">
    <property type="entry name" value="CutA1"/>
    <property type="match status" value="1"/>
</dbReference>
<dbReference type="Gene3D" id="3.30.70.120">
    <property type="match status" value="1"/>
</dbReference>
<proteinExistence type="inferred from homology"/>
<comment type="caution">
    <text evidence="2">The sequence shown here is derived from an EMBL/GenBank/DDBJ whole genome shotgun (WGS) entry which is preliminary data.</text>
</comment>
<dbReference type="InterPro" id="IPR015867">
    <property type="entry name" value="N-reg_PII/ATP_PRibTrfase_C"/>
</dbReference>
<gene>
    <name evidence="2" type="ORF">A2116_00315</name>
</gene>
<evidence type="ECO:0000313" key="3">
    <source>
        <dbReference type="Proteomes" id="UP000179368"/>
    </source>
</evidence>
<comment type="similarity">
    <text evidence="1">Belongs to the CutA family.</text>
</comment>
<dbReference type="AlphaFoldDB" id="A0A1F6BSW6"/>
<dbReference type="SUPFAM" id="SSF54913">
    <property type="entry name" value="GlnB-like"/>
    <property type="match status" value="1"/>
</dbReference>
<dbReference type="PANTHER" id="PTHR23419:SF8">
    <property type="entry name" value="FI09726P"/>
    <property type="match status" value="1"/>
</dbReference>
<dbReference type="PANTHER" id="PTHR23419">
    <property type="entry name" value="DIVALENT CATION TOLERANCE CUTA-RELATED"/>
    <property type="match status" value="1"/>
</dbReference>
<accession>A0A1F6BSW6</accession>
<protein>
    <recommendedName>
        <fullName evidence="4">Cation tolerance protein CutA</fullName>
    </recommendedName>
</protein>